<name>A0A392MAA1_9FABA</name>
<proteinExistence type="inferred from homology"/>
<dbReference type="InterPro" id="IPR016688">
    <property type="entry name" value="MscS-like_plants/fungi"/>
</dbReference>
<dbReference type="PANTHER" id="PTHR31618">
    <property type="entry name" value="MECHANOSENSITIVE ION CHANNEL PROTEIN 5"/>
    <property type="match status" value="1"/>
</dbReference>
<keyword evidence="3" id="KW-1133">Transmembrane helix</keyword>
<evidence type="ECO:0000256" key="1">
    <source>
        <dbReference type="ARBA" id="ARBA00004141"/>
    </source>
</evidence>
<dbReference type="GO" id="GO:0008381">
    <property type="term" value="F:mechanosensitive monoatomic ion channel activity"/>
    <property type="evidence" value="ECO:0007669"/>
    <property type="project" value="TreeGrafter"/>
</dbReference>
<sequence>VNAFRERRALALTLNDTKTAVNKLHRMLNFLVAIIILMVVEEMNILTTVFLRFDNLKITIPNAVLATKAINNFYRSPDMGDAVEFLIHIATPAEKIALIKHRINSFVDNKKEHWYPSPFIVLKDHEQLNMVRMAIWPTHRMNFQDMGERFIRRSLLIEELIKIFKDLDIQYRLMPLDINVRAVPTTSDRLPPSWTSFTN</sequence>
<organism evidence="5 6">
    <name type="scientific">Trifolium medium</name>
    <dbReference type="NCBI Taxonomy" id="97028"/>
    <lineage>
        <taxon>Eukaryota</taxon>
        <taxon>Viridiplantae</taxon>
        <taxon>Streptophyta</taxon>
        <taxon>Embryophyta</taxon>
        <taxon>Tracheophyta</taxon>
        <taxon>Spermatophyta</taxon>
        <taxon>Magnoliopsida</taxon>
        <taxon>eudicotyledons</taxon>
        <taxon>Gunneridae</taxon>
        <taxon>Pentapetalae</taxon>
        <taxon>rosids</taxon>
        <taxon>fabids</taxon>
        <taxon>Fabales</taxon>
        <taxon>Fabaceae</taxon>
        <taxon>Papilionoideae</taxon>
        <taxon>50 kb inversion clade</taxon>
        <taxon>NPAAA clade</taxon>
        <taxon>Hologalegina</taxon>
        <taxon>IRL clade</taxon>
        <taxon>Trifolieae</taxon>
        <taxon>Trifolium</taxon>
    </lineage>
</organism>
<feature type="domain" description="Mechanosensitive ion channel MscS" evidence="4">
    <location>
        <begin position="40"/>
        <end position="73"/>
    </location>
</feature>
<feature type="transmembrane region" description="Helical" evidence="3">
    <location>
        <begin position="28"/>
        <end position="51"/>
    </location>
</feature>
<dbReference type="Proteomes" id="UP000265520">
    <property type="component" value="Unassembled WGS sequence"/>
</dbReference>
<keyword evidence="6" id="KW-1185">Reference proteome</keyword>
<dbReference type="Pfam" id="PF00924">
    <property type="entry name" value="MS_channel_2nd"/>
    <property type="match status" value="1"/>
</dbReference>
<dbReference type="EMBL" id="LXQA010006219">
    <property type="protein sequence ID" value="MCH84073.1"/>
    <property type="molecule type" value="Genomic_DNA"/>
</dbReference>
<evidence type="ECO:0000313" key="6">
    <source>
        <dbReference type="Proteomes" id="UP000265520"/>
    </source>
</evidence>
<dbReference type="InterPro" id="IPR023408">
    <property type="entry name" value="MscS_beta-dom_sf"/>
</dbReference>
<comment type="similarity">
    <text evidence="2">Belongs to the MscS (TC 1.A.23) family.</text>
</comment>
<evidence type="ECO:0000313" key="5">
    <source>
        <dbReference type="EMBL" id="MCH84073.1"/>
    </source>
</evidence>
<protein>
    <submittedName>
        <fullName evidence="5">Mechanosensitive ion channel protein 8-like</fullName>
    </submittedName>
</protein>
<dbReference type="PANTHER" id="PTHR31618:SF1">
    <property type="entry name" value="EF-HAND DOMAIN-CONTAINING PROTEIN"/>
    <property type="match status" value="1"/>
</dbReference>
<dbReference type="GO" id="GO:0006820">
    <property type="term" value="P:monoatomic anion transport"/>
    <property type="evidence" value="ECO:0007669"/>
    <property type="project" value="TreeGrafter"/>
</dbReference>
<feature type="non-terminal residue" evidence="5">
    <location>
        <position position="1"/>
    </location>
</feature>
<reference evidence="5 6" key="1">
    <citation type="journal article" date="2018" name="Front. Plant Sci.">
        <title>Red Clover (Trifolium pratense) and Zigzag Clover (T. medium) - A Picture of Genomic Similarities and Differences.</title>
        <authorList>
            <person name="Dluhosova J."/>
            <person name="Istvanek J."/>
            <person name="Nedelnik J."/>
            <person name="Repkova J."/>
        </authorList>
    </citation>
    <scope>NUCLEOTIDE SEQUENCE [LARGE SCALE GENOMIC DNA]</scope>
    <source>
        <strain evidence="6">cv. 10/8</strain>
        <tissue evidence="5">Leaf</tissue>
    </source>
</reference>
<keyword evidence="3" id="KW-0472">Membrane</keyword>
<dbReference type="InterPro" id="IPR006685">
    <property type="entry name" value="MscS_channel_2nd"/>
</dbReference>
<gene>
    <name evidence="5" type="ORF">A2U01_0004904</name>
</gene>
<keyword evidence="3" id="KW-0812">Transmembrane</keyword>
<comment type="subcellular location">
    <subcellularLocation>
        <location evidence="1">Membrane</location>
        <topology evidence="1">Multi-pass membrane protein</topology>
    </subcellularLocation>
</comment>
<evidence type="ECO:0000256" key="3">
    <source>
        <dbReference type="SAM" id="Phobius"/>
    </source>
</evidence>
<comment type="caution">
    <text evidence="5">The sequence shown here is derived from an EMBL/GenBank/DDBJ whole genome shotgun (WGS) entry which is preliminary data.</text>
</comment>
<dbReference type="GO" id="GO:0005886">
    <property type="term" value="C:plasma membrane"/>
    <property type="evidence" value="ECO:0007669"/>
    <property type="project" value="TreeGrafter"/>
</dbReference>
<dbReference type="Gene3D" id="2.30.30.60">
    <property type="match status" value="1"/>
</dbReference>
<evidence type="ECO:0000259" key="4">
    <source>
        <dbReference type="Pfam" id="PF00924"/>
    </source>
</evidence>
<accession>A0A392MAA1</accession>
<dbReference type="AlphaFoldDB" id="A0A392MAA1"/>
<evidence type="ECO:0000256" key="2">
    <source>
        <dbReference type="ARBA" id="ARBA00008017"/>
    </source>
</evidence>